<proteinExistence type="predicted"/>
<evidence type="ECO:0008006" key="6">
    <source>
        <dbReference type="Google" id="ProtNLM"/>
    </source>
</evidence>
<dbReference type="AlphaFoldDB" id="A0AAV9GDR1"/>
<feature type="domain" description="Nephrocystin 3-like N-terminal" evidence="2">
    <location>
        <begin position="305"/>
        <end position="469"/>
    </location>
</feature>
<dbReference type="SUPFAM" id="SSF52540">
    <property type="entry name" value="P-loop containing nucleoside triphosphate hydrolases"/>
    <property type="match status" value="1"/>
</dbReference>
<name>A0AAV9GDR1_9PEZI</name>
<reference evidence="4" key="1">
    <citation type="journal article" date="2023" name="Mol. Phylogenet. Evol.">
        <title>Genome-scale phylogeny and comparative genomics of the fungal order Sordariales.</title>
        <authorList>
            <person name="Hensen N."/>
            <person name="Bonometti L."/>
            <person name="Westerberg I."/>
            <person name="Brannstrom I.O."/>
            <person name="Guillou S."/>
            <person name="Cros-Aarteil S."/>
            <person name="Calhoun S."/>
            <person name="Haridas S."/>
            <person name="Kuo A."/>
            <person name="Mondo S."/>
            <person name="Pangilinan J."/>
            <person name="Riley R."/>
            <person name="LaButti K."/>
            <person name="Andreopoulos B."/>
            <person name="Lipzen A."/>
            <person name="Chen C."/>
            <person name="Yan M."/>
            <person name="Daum C."/>
            <person name="Ng V."/>
            <person name="Clum A."/>
            <person name="Steindorff A."/>
            <person name="Ohm R.A."/>
            <person name="Martin F."/>
            <person name="Silar P."/>
            <person name="Natvig D.O."/>
            <person name="Lalanne C."/>
            <person name="Gautier V."/>
            <person name="Ament-Velasquez S.L."/>
            <person name="Kruys A."/>
            <person name="Hutchinson M.I."/>
            <person name="Powell A.J."/>
            <person name="Barry K."/>
            <person name="Miller A.N."/>
            <person name="Grigoriev I.V."/>
            <person name="Debuchy R."/>
            <person name="Gladieux P."/>
            <person name="Hiltunen Thoren M."/>
            <person name="Johannesson H."/>
        </authorList>
    </citation>
    <scope>NUCLEOTIDE SEQUENCE</scope>
    <source>
        <strain evidence="4">PSN243</strain>
    </source>
</reference>
<dbReference type="PANTHER" id="PTHR10039">
    <property type="entry name" value="AMELOGENIN"/>
    <property type="match status" value="1"/>
</dbReference>
<accession>A0AAV9GDR1</accession>
<dbReference type="InterPro" id="IPR027417">
    <property type="entry name" value="P-loop_NTPase"/>
</dbReference>
<comment type="caution">
    <text evidence="4">The sequence shown here is derived from an EMBL/GenBank/DDBJ whole genome shotgun (WGS) entry which is preliminary data.</text>
</comment>
<dbReference type="PANTHER" id="PTHR10039:SF5">
    <property type="entry name" value="NACHT DOMAIN-CONTAINING PROTEIN"/>
    <property type="match status" value="1"/>
</dbReference>
<dbReference type="InterPro" id="IPR056884">
    <property type="entry name" value="NPHP3-like_N"/>
</dbReference>
<organism evidence="4 5">
    <name type="scientific">Podospora aff. communis PSN243</name>
    <dbReference type="NCBI Taxonomy" id="3040156"/>
    <lineage>
        <taxon>Eukaryota</taxon>
        <taxon>Fungi</taxon>
        <taxon>Dikarya</taxon>
        <taxon>Ascomycota</taxon>
        <taxon>Pezizomycotina</taxon>
        <taxon>Sordariomycetes</taxon>
        <taxon>Sordariomycetidae</taxon>
        <taxon>Sordariales</taxon>
        <taxon>Podosporaceae</taxon>
        <taxon>Podospora</taxon>
    </lineage>
</organism>
<sequence length="1113" mass="125158">MDPLAALALAGNILQFVQFAAGLLTKARHIHQNAILKPGEDDQDGEAVYNSLLSFSAMLSRHVTPGSNDPGADADAVDTSAHAAALGNLVQDCRKCCDRLLEITRKLQVKDDSRAKWWRSFEKAIYDTWKKEDMEDLRQRIRDCQAQMMLQLCAISSENAKTSSMHLRQLMSATSLGRSERIDQFDRLERRLTQLASEIANISQRVIVPNPDGPGTHVVRDFTTDEVQLLTSSVSQLSLEERKFAKEESVLGSLHFNQKRVRHAAIAAAHARTFEWVLSKPHKAETMDGNSDTHGINAPQHGLVDWLETGNGIFWISGKPGSGKSTLMKFIASHSSTRQHLSRWSGAAKLVVAQHFFWNAGTELQRSREGLIRTLLYDVLSQATELIPIVCKRRWADGYSTRKSGLPWSIEELQSTLQMLGDETKFGTRFCFCFFIDGLDEFGGDTFDICRSMTDLCRQSRIKMCISSRPWNVFETYLGGDAGRKIYIHELTQNDIRSFVESQIRGFEADSDLDLVARDHGHPAPDLVEEITRRAQGVFLWVYLVTELLREGIINGDGVEELWSRLDSIPSDLGLFFKHILESVEPFYHAKQADCLLIALAANGPLPVELYAFHELEYSDPEYALKQPVRPISNEAMQKLKSPLAKRLNARCKGLLEIANRQVNFLHRSVRDFLRTPEMTGFLHQRKSPHGGVNNSIVQAHTAWLKATKFATDYISGPEDTLSVKSRLWDTLEYARAAYLEDGCKREQTTRLLDDLELSLQLMVLGGQVLPTRRDKANHEQVKSAITDGIYSTFREALIEADVVDYISFKLDQNHHYLDDVELDPLFLALRTFTPIVEMYTSTSQRFRTGGSYTTIEENGSLSTLELLLKHGRLPGALSIPGPLNRTVTPWTEFMSLLLPWRCTADMEKAFPKAHAACFINSLTAGVFASLLHHGADPNDRLPHWQRHRAGDPCLTAAHGFIFAGLLCPGLYHHADKYLCDLRLMISRGAHFGELHRGEYLVEEEKEDSKKDASGATNYVYEEIAAPRASDGVRPPKKKMCRRTSRSEFLCQAIAGSSDSAIPDKIFKARIVSELAKADISKALPWERLKERIRGAYPPSLRDMMFEGLDVGV</sequence>
<keyword evidence="5" id="KW-1185">Reference proteome</keyword>
<evidence type="ECO:0000259" key="3">
    <source>
        <dbReference type="Pfam" id="PF25053"/>
    </source>
</evidence>
<dbReference type="Pfam" id="PF25053">
    <property type="entry name" value="DUF7791"/>
    <property type="match status" value="1"/>
</dbReference>
<feature type="domain" description="DUF7791" evidence="3">
    <location>
        <begin position="583"/>
        <end position="689"/>
    </location>
</feature>
<evidence type="ECO:0000259" key="2">
    <source>
        <dbReference type="Pfam" id="PF24883"/>
    </source>
</evidence>
<reference evidence="4" key="2">
    <citation type="submission" date="2023-05" db="EMBL/GenBank/DDBJ databases">
        <authorList>
            <consortium name="Lawrence Berkeley National Laboratory"/>
            <person name="Steindorff A."/>
            <person name="Hensen N."/>
            <person name="Bonometti L."/>
            <person name="Westerberg I."/>
            <person name="Brannstrom I.O."/>
            <person name="Guillou S."/>
            <person name="Cros-Aarteil S."/>
            <person name="Calhoun S."/>
            <person name="Haridas S."/>
            <person name="Kuo A."/>
            <person name="Mondo S."/>
            <person name="Pangilinan J."/>
            <person name="Riley R."/>
            <person name="Labutti K."/>
            <person name="Andreopoulos B."/>
            <person name="Lipzen A."/>
            <person name="Chen C."/>
            <person name="Yanf M."/>
            <person name="Daum C."/>
            <person name="Ng V."/>
            <person name="Clum A."/>
            <person name="Ohm R."/>
            <person name="Martin F."/>
            <person name="Silar P."/>
            <person name="Natvig D."/>
            <person name="Lalanne C."/>
            <person name="Gautier V."/>
            <person name="Ament-Velasquez S.L."/>
            <person name="Kruys A."/>
            <person name="Hutchinson M.I."/>
            <person name="Powell A.J."/>
            <person name="Barry K."/>
            <person name="Miller A.N."/>
            <person name="Grigoriev I.V."/>
            <person name="Debuchy R."/>
            <person name="Gladieux P."/>
            <person name="Thoren M.H."/>
            <person name="Johannesson H."/>
        </authorList>
    </citation>
    <scope>NUCLEOTIDE SEQUENCE</scope>
    <source>
        <strain evidence="4">PSN243</strain>
    </source>
</reference>
<keyword evidence="1" id="KW-0677">Repeat</keyword>
<dbReference type="Pfam" id="PF24883">
    <property type="entry name" value="NPHP3_N"/>
    <property type="match status" value="1"/>
</dbReference>
<protein>
    <recommendedName>
        <fullName evidence="6">NACHT domain-containing protein</fullName>
    </recommendedName>
</protein>
<dbReference type="InterPro" id="IPR056693">
    <property type="entry name" value="DUF7791"/>
</dbReference>
<dbReference type="EMBL" id="MU865960">
    <property type="protein sequence ID" value="KAK4446070.1"/>
    <property type="molecule type" value="Genomic_DNA"/>
</dbReference>
<dbReference type="Gene3D" id="3.40.50.300">
    <property type="entry name" value="P-loop containing nucleotide triphosphate hydrolases"/>
    <property type="match status" value="1"/>
</dbReference>
<evidence type="ECO:0000313" key="4">
    <source>
        <dbReference type="EMBL" id="KAK4446070.1"/>
    </source>
</evidence>
<evidence type="ECO:0000313" key="5">
    <source>
        <dbReference type="Proteomes" id="UP001321760"/>
    </source>
</evidence>
<gene>
    <name evidence="4" type="ORF">QBC34DRAFT_153266</name>
</gene>
<evidence type="ECO:0000256" key="1">
    <source>
        <dbReference type="ARBA" id="ARBA00022737"/>
    </source>
</evidence>
<dbReference type="Proteomes" id="UP001321760">
    <property type="component" value="Unassembled WGS sequence"/>
</dbReference>